<dbReference type="Gene3D" id="3.40.50.300">
    <property type="entry name" value="P-loop containing nucleotide triphosphate hydrolases"/>
    <property type="match status" value="1"/>
</dbReference>
<dbReference type="PROSITE" id="PS51199">
    <property type="entry name" value="SF4_HELICASE"/>
    <property type="match status" value="1"/>
</dbReference>
<evidence type="ECO:0000256" key="9">
    <source>
        <dbReference type="ARBA" id="ARBA00023235"/>
    </source>
</evidence>
<evidence type="ECO:0000256" key="12">
    <source>
        <dbReference type="RuleBase" id="RU362085"/>
    </source>
</evidence>
<keyword evidence="6 12" id="KW-0347">Helicase</keyword>
<keyword evidence="3 12" id="KW-0235">DNA replication</keyword>
<dbReference type="CDD" id="cd00984">
    <property type="entry name" value="DnaB_C"/>
    <property type="match status" value="1"/>
</dbReference>
<dbReference type="InterPro" id="IPR036185">
    <property type="entry name" value="DNA_heli_DnaB-like_N_sf"/>
</dbReference>
<dbReference type="SUPFAM" id="SSF48024">
    <property type="entry name" value="N-terminal domain of DnaB helicase"/>
    <property type="match status" value="1"/>
</dbReference>
<evidence type="ECO:0000256" key="2">
    <source>
        <dbReference type="ARBA" id="ARBA00022515"/>
    </source>
</evidence>
<name>A0ABT9NGA2_9ACTO</name>
<dbReference type="RefSeq" id="WP_307682597.1">
    <property type="nucleotide sequence ID" value="NZ_JAUSQX010000001.1"/>
</dbReference>
<evidence type="ECO:0000259" key="13">
    <source>
        <dbReference type="PROSITE" id="PS51199"/>
    </source>
</evidence>
<dbReference type="InterPro" id="IPR016136">
    <property type="entry name" value="DNA_helicase_N/primase_C"/>
</dbReference>
<comment type="caution">
    <text evidence="14">The sequence shown here is derived from an EMBL/GenBank/DDBJ whole genome shotgun (WGS) entry which is preliminary data.</text>
</comment>
<keyword evidence="2 12" id="KW-0639">Primosome</keyword>
<keyword evidence="5 12" id="KW-0378">Hydrolase</keyword>
<evidence type="ECO:0000256" key="6">
    <source>
        <dbReference type="ARBA" id="ARBA00022806"/>
    </source>
</evidence>
<dbReference type="PANTHER" id="PTHR30153:SF2">
    <property type="entry name" value="REPLICATIVE DNA HELICASE"/>
    <property type="match status" value="1"/>
</dbReference>
<dbReference type="EMBL" id="JAUSQX010000001">
    <property type="protein sequence ID" value="MDP9806369.1"/>
    <property type="molecule type" value="Genomic_DNA"/>
</dbReference>
<organism evidence="14 15">
    <name type="scientific">Trueperella bonasi</name>
    <dbReference type="NCBI Taxonomy" id="312286"/>
    <lineage>
        <taxon>Bacteria</taxon>
        <taxon>Bacillati</taxon>
        <taxon>Actinomycetota</taxon>
        <taxon>Actinomycetes</taxon>
        <taxon>Actinomycetales</taxon>
        <taxon>Actinomycetaceae</taxon>
        <taxon>Trueperella</taxon>
    </lineage>
</organism>
<dbReference type="EC" id="5.6.2.3" evidence="11 12"/>
<evidence type="ECO:0000313" key="15">
    <source>
        <dbReference type="Proteomes" id="UP001243212"/>
    </source>
</evidence>
<dbReference type="InterPro" id="IPR007694">
    <property type="entry name" value="DNA_helicase_DnaB-like_C"/>
</dbReference>
<dbReference type="Pfam" id="PF03796">
    <property type="entry name" value="DnaB_C"/>
    <property type="match status" value="1"/>
</dbReference>
<evidence type="ECO:0000256" key="3">
    <source>
        <dbReference type="ARBA" id="ARBA00022705"/>
    </source>
</evidence>
<comment type="function">
    <text evidence="12">The main replicative DNA helicase, it participates in initiation and elongation during chromosome replication. Travels ahead of the DNA replisome, separating dsDNA into templates for DNA synthesis. A processive ATP-dependent 5'-3' DNA helicase it has DNA-dependent ATPase activity.</text>
</comment>
<comment type="similarity">
    <text evidence="1 12">Belongs to the helicase family. DnaB subfamily.</text>
</comment>
<evidence type="ECO:0000256" key="5">
    <source>
        <dbReference type="ARBA" id="ARBA00022801"/>
    </source>
</evidence>
<gene>
    <name evidence="14" type="ORF">J2S70_000951</name>
</gene>
<dbReference type="InterPro" id="IPR027417">
    <property type="entry name" value="P-loop_NTPase"/>
</dbReference>
<evidence type="ECO:0000256" key="8">
    <source>
        <dbReference type="ARBA" id="ARBA00023125"/>
    </source>
</evidence>
<dbReference type="SMART" id="SM00382">
    <property type="entry name" value="AAA"/>
    <property type="match status" value="1"/>
</dbReference>
<evidence type="ECO:0000256" key="1">
    <source>
        <dbReference type="ARBA" id="ARBA00008428"/>
    </source>
</evidence>
<dbReference type="Gene3D" id="1.10.860.10">
    <property type="entry name" value="DNAb Helicase, Chain A"/>
    <property type="match status" value="1"/>
</dbReference>
<dbReference type="GO" id="GO:0003678">
    <property type="term" value="F:DNA helicase activity"/>
    <property type="evidence" value="ECO:0007669"/>
    <property type="project" value="UniProtKB-EC"/>
</dbReference>
<dbReference type="InterPro" id="IPR007692">
    <property type="entry name" value="DNA_helicase_DnaB"/>
</dbReference>
<evidence type="ECO:0000256" key="7">
    <source>
        <dbReference type="ARBA" id="ARBA00022840"/>
    </source>
</evidence>
<keyword evidence="8 12" id="KW-0238">DNA-binding</keyword>
<evidence type="ECO:0000256" key="4">
    <source>
        <dbReference type="ARBA" id="ARBA00022741"/>
    </source>
</evidence>
<evidence type="ECO:0000256" key="10">
    <source>
        <dbReference type="ARBA" id="ARBA00048954"/>
    </source>
</evidence>
<comment type="catalytic activity">
    <reaction evidence="10 12">
        <text>ATP + H2O = ADP + phosphate + H(+)</text>
        <dbReference type="Rhea" id="RHEA:13065"/>
        <dbReference type="ChEBI" id="CHEBI:15377"/>
        <dbReference type="ChEBI" id="CHEBI:15378"/>
        <dbReference type="ChEBI" id="CHEBI:30616"/>
        <dbReference type="ChEBI" id="CHEBI:43474"/>
        <dbReference type="ChEBI" id="CHEBI:456216"/>
        <dbReference type="EC" id="5.6.2.3"/>
    </reaction>
</comment>
<keyword evidence="9" id="KW-0413">Isomerase</keyword>
<dbReference type="SUPFAM" id="SSF52540">
    <property type="entry name" value="P-loop containing nucleoside triphosphate hydrolases"/>
    <property type="match status" value="1"/>
</dbReference>
<evidence type="ECO:0000313" key="14">
    <source>
        <dbReference type="EMBL" id="MDP9806369.1"/>
    </source>
</evidence>
<dbReference type="InterPro" id="IPR003593">
    <property type="entry name" value="AAA+_ATPase"/>
</dbReference>
<accession>A0ABT9NGA2</accession>
<dbReference type="PANTHER" id="PTHR30153">
    <property type="entry name" value="REPLICATIVE DNA HELICASE DNAB"/>
    <property type="match status" value="1"/>
</dbReference>
<protein>
    <recommendedName>
        <fullName evidence="11 12">Replicative DNA helicase</fullName>
        <ecNumber evidence="11 12">5.6.2.3</ecNumber>
    </recommendedName>
</protein>
<feature type="domain" description="SF4 helicase" evidence="13">
    <location>
        <begin position="183"/>
        <end position="447"/>
    </location>
</feature>
<keyword evidence="15" id="KW-1185">Reference proteome</keyword>
<reference evidence="14 15" key="1">
    <citation type="submission" date="2023-07" db="EMBL/GenBank/DDBJ databases">
        <title>Sequencing the genomes of 1000 actinobacteria strains.</title>
        <authorList>
            <person name="Klenk H.-P."/>
        </authorList>
    </citation>
    <scope>NUCLEOTIDE SEQUENCE [LARGE SCALE GENOMIC DNA]</scope>
    <source>
        <strain evidence="14 15">DSM 17163</strain>
    </source>
</reference>
<dbReference type="NCBIfam" id="TIGR00665">
    <property type="entry name" value="DnaB"/>
    <property type="match status" value="1"/>
</dbReference>
<keyword evidence="7 12" id="KW-0067">ATP-binding</keyword>
<proteinExistence type="inferred from homology"/>
<dbReference type="GO" id="GO:0016787">
    <property type="term" value="F:hydrolase activity"/>
    <property type="evidence" value="ECO:0007669"/>
    <property type="project" value="UniProtKB-KW"/>
</dbReference>
<dbReference type="InterPro" id="IPR007693">
    <property type="entry name" value="DNA_helicase_DnaB-like_N"/>
</dbReference>
<evidence type="ECO:0000256" key="11">
    <source>
        <dbReference type="NCBIfam" id="TIGR00665"/>
    </source>
</evidence>
<dbReference type="Proteomes" id="UP001243212">
    <property type="component" value="Unassembled WGS sequence"/>
</dbReference>
<dbReference type="Pfam" id="PF00772">
    <property type="entry name" value="DnaB"/>
    <property type="match status" value="1"/>
</dbReference>
<keyword evidence="4 12" id="KW-0547">Nucleotide-binding</keyword>
<sequence length="447" mass="49227">MSEVSTMSFERVPPQDVEAERSVLGGMMLNKDAIADVIEVLIPSDFYRPAHEIIFNAILEIFGRGEPADAITVSSEISKKGDLERVGGRTYIFDLVNSVPTAANAGYYAQIVADQAKLRTLIEVGTRITQLGYTTDGGDVAELLNTAQAEVYNMTESRATQDHVEMKDLVGELLAEVQANASREDGVTGLSTGFHALDDTLNGLRPGQMIIVAARPGMGKTTIAMDFCRHIAIREKKPVAFFSLEMNRVELGLRILAAESEVFLKNLITGDVRQSQWARISKTLDRISSAPFLVDDSPNLTMMEIRAKARRLRQQYDVELIVIDYLQLLTSGGRTPESRQQEVSEFSRSIKLLAKELEIPIIAISQLNRNPEQRGDKRPAVSDLRESGSLEQDADVVLLINRPENVDGSPDDPPAEVIVGKNRSGPTDTIELAFQGNYTRFANFGEG</sequence>